<sequence>MQKRGCRGAYAAGGAQPPQPQPRAAAGPPPGPPGPPGPPAYLLKRPDPIQPNWTSSCSRSQQPNNLVYAVTDGCGGGGCAGGGWARAPASGCCGRRTSRTYALKWTRPRMHNAAAVWHFIFVRIFAMIVIIHGVYDTLVRVSNKCASRAASLASARSTGRSKIPADIFDIDIAAEGNPSSTEPASLRQWISQSHTPVFAATAPFFASVTTSITATFSGAAFTTEFITPLAIVLIIAVSHYY</sequence>
<keyword evidence="2" id="KW-0472">Membrane</keyword>
<protein>
    <submittedName>
        <fullName evidence="3">Uncharacterized protein</fullName>
    </submittedName>
</protein>
<keyword evidence="2" id="KW-1133">Transmembrane helix</keyword>
<feature type="region of interest" description="Disordered" evidence="1">
    <location>
        <begin position="1"/>
        <end position="45"/>
    </location>
</feature>
<feature type="compositionally biased region" description="Pro residues" evidence="1">
    <location>
        <begin position="17"/>
        <end position="39"/>
    </location>
</feature>
<organism evidence="3 4">
    <name type="scientific">Spodoptera exigua</name>
    <name type="common">Beet armyworm</name>
    <name type="synonym">Noctua fulgens</name>
    <dbReference type="NCBI Taxonomy" id="7107"/>
    <lineage>
        <taxon>Eukaryota</taxon>
        <taxon>Metazoa</taxon>
        <taxon>Ecdysozoa</taxon>
        <taxon>Arthropoda</taxon>
        <taxon>Hexapoda</taxon>
        <taxon>Insecta</taxon>
        <taxon>Pterygota</taxon>
        <taxon>Neoptera</taxon>
        <taxon>Endopterygota</taxon>
        <taxon>Lepidoptera</taxon>
        <taxon>Glossata</taxon>
        <taxon>Ditrysia</taxon>
        <taxon>Noctuoidea</taxon>
        <taxon>Noctuidae</taxon>
        <taxon>Amphipyrinae</taxon>
        <taxon>Spodoptera</taxon>
    </lineage>
</organism>
<feature type="transmembrane region" description="Helical" evidence="2">
    <location>
        <begin position="114"/>
        <end position="135"/>
    </location>
</feature>
<dbReference type="EMBL" id="JACKWZ010000023">
    <property type="protein sequence ID" value="KAF9421562.1"/>
    <property type="molecule type" value="Genomic_DNA"/>
</dbReference>
<evidence type="ECO:0000256" key="2">
    <source>
        <dbReference type="SAM" id="Phobius"/>
    </source>
</evidence>
<dbReference type="Proteomes" id="UP000648187">
    <property type="component" value="Unassembled WGS sequence"/>
</dbReference>
<keyword evidence="2" id="KW-0812">Transmembrane</keyword>
<dbReference type="AlphaFoldDB" id="A0A835L7V9"/>
<proteinExistence type="predicted"/>
<evidence type="ECO:0000256" key="1">
    <source>
        <dbReference type="SAM" id="MobiDB-lite"/>
    </source>
</evidence>
<keyword evidence="4" id="KW-1185">Reference proteome</keyword>
<gene>
    <name evidence="3" type="ORF">HW555_002495</name>
</gene>
<evidence type="ECO:0000313" key="3">
    <source>
        <dbReference type="EMBL" id="KAF9421562.1"/>
    </source>
</evidence>
<comment type="caution">
    <text evidence="3">The sequence shown here is derived from an EMBL/GenBank/DDBJ whole genome shotgun (WGS) entry which is preliminary data.</text>
</comment>
<evidence type="ECO:0000313" key="4">
    <source>
        <dbReference type="Proteomes" id="UP000648187"/>
    </source>
</evidence>
<accession>A0A835L7V9</accession>
<reference evidence="3" key="1">
    <citation type="submission" date="2020-08" db="EMBL/GenBank/DDBJ databases">
        <title>Spodoptera exigua strain:BAW_Kor-Di-RS1 Genome sequencing and assembly.</title>
        <authorList>
            <person name="Kim J."/>
            <person name="Nam H.Y."/>
            <person name="Kwon M."/>
            <person name="Choi J.H."/>
            <person name="Cho S.R."/>
            <person name="Kim G.-H."/>
        </authorList>
    </citation>
    <scope>NUCLEOTIDE SEQUENCE</scope>
    <source>
        <strain evidence="3">BAW_Kor-Di-RS1</strain>
        <tissue evidence="3">Whole-body</tissue>
    </source>
</reference>
<name>A0A835L7V9_SPOEX</name>
<feature type="compositionally biased region" description="Low complexity" evidence="1">
    <location>
        <begin position="7"/>
        <end position="16"/>
    </location>
</feature>